<dbReference type="PANTHER" id="PTHR34069">
    <property type="entry name" value="3-OXOACYL-[ACYL-CARRIER-PROTEIN] SYNTHASE 3"/>
    <property type="match status" value="1"/>
</dbReference>
<evidence type="ECO:0000313" key="4">
    <source>
        <dbReference type="Proteomes" id="UP001500016"/>
    </source>
</evidence>
<sequence>MTAATAPVTVSRAGAWYPDTVRPLEKLVDREQLPESRQRHARALGIDSVRSADGLTESDLAVRAAEAVLSETGTDAASLDALLLVQGRAPQYLMASEATRVQHRIGAHRALVSGVGELGCVSVSAAFSLATGLLRGMPGFRRVLVVATSKAAAQSRYRPPMTVIGDGAAAVLLTSGTGEAGPFELVDQTLRTDGAFADLFRIDYRDLPSGDWVEECASEPDYTFRLAVRSRKEFAALNAELLRSHALAPADIASHLMQNLSGSAFSFWEEALGVTIDPVCRRNLARYGHLGPVDVLINMTDAAESLAPGTHALVMNSSPVAAWSSWLVRRTTEAMSKPPRMEGR</sequence>
<proteinExistence type="predicted"/>
<organism evidence="3 4">
    <name type="scientific">Streptomyces albiaxialis</name>
    <dbReference type="NCBI Taxonomy" id="329523"/>
    <lineage>
        <taxon>Bacteria</taxon>
        <taxon>Bacillati</taxon>
        <taxon>Actinomycetota</taxon>
        <taxon>Actinomycetes</taxon>
        <taxon>Kitasatosporales</taxon>
        <taxon>Streptomycetaceae</taxon>
        <taxon>Streptomyces</taxon>
    </lineage>
</organism>
<feature type="domain" description="Beta-ketoacyl-[acyl-carrier-protein] synthase III N-terminal" evidence="2">
    <location>
        <begin position="119"/>
        <end position="194"/>
    </location>
</feature>
<keyword evidence="1" id="KW-0963">Cytoplasm</keyword>
<dbReference type="PANTHER" id="PTHR34069:SF2">
    <property type="entry name" value="BETA-KETOACYL-[ACYL-CARRIER-PROTEIN] SYNTHASE III"/>
    <property type="match status" value="1"/>
</dbReference>
<evidence type="ECO:0000256" key="1">
    <source>
        <dbReference type="ARBA" id="ARBA00022490"/>
    </source>
</evidence>
<protein>
    <submittedName>
        <fullName evidence="3">3-oxoacyl-ACP synthase</fullName>
    </submittedName>
</protein>
<dbReference type="RefSeq" id="WP_344535725.1">
    <property type="nucleotide sequence ID" value="NZ_BAAAPE010000030.1"/>
</dbReference>
<reference evidence="3 4" key="1">
    <citation type="journal article" date="2019" name="Int. J. Syst. Evol. Microbiol.">
        <title>The Global Catalogue of Microorganisms (GCM) 10K type strain sequencing project: providing services to taxonomists for standard genome sequencing and annotation.</title>
        <authorList>
            <consortium name="The Broad Institute Genomics Platform"/>
            <consortium name="The Broad Institute Genome Sequencing Center for Infectious Disease"/>
            <person name="Wu L."/>
            <person name="Ma J."/>
        </authorList>
    </citation>
    <scope>NUCLEOTIDE SEQUENCE [LARGE SCALE GENOMIC DNA]</scope>
    <source>
        <strain evidence="3 4">JCM 15478</strain>
    </source>
</reference>
<evidence type="ECO:0000259" key="2">
    <source>
        <dbReference type="Pfam" id="PF08545"/>
    </source>
</evidence>
<dbReference type="Pfam" id="PF08545">
    <property type="entry name" value="ACP_syn_III"/>
    <property type="match status" value="1"/>
</dbReference>
<dbReference type="Proteomes" id="UP001500016">
    <property type="component" value="Unassembled WGS sequence"/>
</dbReference>
<accession>A0ABN2X4Q2</accession>
<comment type="caution">
    <text evidence="3">The sequence shown here is derived from an EMBL/GenBank/DDBJ whole genome shotgun (WGS) entry which is preliminary data.</text>
</comment>
<dbReference type="InterPro" id="IPR016039">
    <property type="entry name" value="Thiolase-like"/>
</dbReference>
<gene>
    <name evidence="3" type="ORF">GCM10009801_80420</name>
</gene>
<dbReference type="SUPFAM" id="SSF53901">
    <property type="entry name" value="Thiolase-like"/>
    <property type="match status" value="2"/>
</dbReference>
<dbReference type="InterPro" id="IPR013751">
    <property type="entry name" value="ACP_syn_III_N"/>
</dbReference>
<name>A0ABN2X4Q2_9ACTN</name>
<evidence type="ECO:0000313" key="3">
    <source>
        <dbReference type="EMBL" id="GAA2104651.1"/>
    </source>
</evidence>
<keyword evidence="4" id="KW-1185">Reference proteome</keyword>
<dbReference type="EMBL" id="BAAAPE010000030">
    <property type="protein sequence ID" value="GAA2104651.1"/>
    <property type="molecule type" value="Genomic_DNA"/>
</dbReference>
<dbReference type="Gene3D" id="3.40.47.10">
    <property type="match status" value="2"/>
</dbReference>